<comment type="caution">
    <text evidence="2">The sequence shown here is derived from an EMBL/GenBank/DDBJ whole genome shotgun (WGS) entry which is preliminary data.</text>
</comment>
<reference evidence="2" key="1">
    <citation type="submission" date="2023-06" db="EMBL/GenBank/DDBJ databases">
        <title>Survivors Of The Sea: Transcriptome response of Skeletonema marinoi to long-term dormancy.</title>
        <authorList>
            <person name="Pinder M.I.M."/>
            <person name="Kourtchenko O."/>
            <person name="Robertson E.K."/>
            <person name="Larsson T."/>
            <person name="Maumus F."/>
            <person name="Osuna-Cruz C.M."/>
            <person name="Vancaester E."/>
            <person name="Stenow R."/>
            <person name="Vandepoele K."/>
            <person name="Ploug H."/>
            <person name="Bruchert V."/>
            <person name="Godhe A."/>
            <person name="Topel M."/>
        </authorList>
    </citation>
    <scope>NUCLEOTIDE SEQUENCE</scope>
    <source>
        <strain evidence="2">R05AC</strain>
    </source>
</reference>
<dbReference type="EMBL" id="JATAAI010000010">
    <property type="protein sequence ID" value="KAK1742942.1"/>
    <property type="molecule type" value="Genomic_DNA"/>
</dbReference>
<keyword evidence="3" id="KW-1185">Reference proteome</keyword>
<evidence type="ECO:0000256" key="1">
    <source>
        <dbReference type="SAM" id="SignalP"/>
    </source>
</evidence>
<sequence length="205" mass="22969">MKFIKIATISFLAGNAAMVSSTKTTKSGKKECYFDAVTESYIKGSADNPVDRDGNQYFWGVNAVCKDPTFVYDPNVKGTASYCNDKNADEQYPNAVQVGSARGHCFVAPTQFGDNECQQEGLYGCEWNCEEVLVVNEDYLFLKYLYQDDDSSVMGDSLEYPREFKVIVTGGTGCYQNVDNAIIPGYTEYSDTYYYTYDLSPLKKK</sequence>
<feature type="signal peptide" evidence="1">
    <location>
        <begin position="1"/>
        <end position="21"/>
    </location>
</feature>
<feature type="chain" id="PRO_5042049459" description="Secreted protein" evidence="1">
    <location>
        <begin position="22"/>
        <end position="205"/>
    </location>
</feature>
<evidence type="ECO:0000313" key="2">
    <source>
        <dbReference type="EMBL" id="KAK1742942.1"/>
    </source>
</evidence>
<evidence type="ECO:0008006" key="4">
    <source>
        <dbReference type="Google" id="ProtNLM"/>
    </source>
</evidence>
<name>A0AAD8YCI0_9STRA</name>
<evidence type="ECO:0000313" key="3">
    <source>
        <dbReference type="Proteomes" id="UP001224775"/>
    </source>
</evidence>
<organism evidence="2 3">
    <name type="scientific">Skeletonema marinoi</name>
    <dbReference type="NCBI Taxonomy" id="267567"/>
    <lineage>
        <taxon>Eukaryota</taxon>
        <taxon>Sar</taxon>
        <taxon>Stramenopiles</taxon>
        <taxon>Ochrophyta</taxon>
        <taxon>Bacillariophyta</taxon>
        <taxon>Coscinodiscophyceae</taxon>
        <taxon>Thalassiosirophycidae</taxon>
        <taxon>Thalassiosirales</taxon>
        <taxon>Skeletonemataceae</taxon>
        <taxon>Skeletonema</taxon>
        <taxon>Skeletonema marinoi-dohrnii complex</taxon>
    </lineage>
</organism>
<gene>
    <name evidence="2" type="ORF">QTG54_006539</name>
</gene>
<accession>A0AAD8YCI0</accession>
<dbReference type="AlphaFoldDB" id="A0AAD8YCI0"/>
<protein>
    <recommendedName>
        <fullName evidence="4">Secreted protein</fullName>
    </recommendedName>
</protein>
<dbReference type="Proteomes" id="UP001224775">
    <property type="component" value="Unassembled WGS sequence"/>
</dbReference>
<keyword evidence="1" id="KW-0732">Signal</keyword>
<proteinExistence type="predicted"/>